<dbReference type="Gene3D" id="3.40.50.2300">
    <property type="match status" value="2"/>
</dbReference>
<accession>A0A7T7KW16</accession>
<feature type="compositionally biased region" description="Basic and acidic residues" evidence="3">
    <location>
        <begin position="26"/>
        <end position="36"/>
    </location>
</feature>
<gene>
    <name evidence="6" type="ORF">JEQ17_10605</name>
</gene>
<feature type="domain" description="Leucine-binding protein" evidence="5">
    <location>
        <begin position="54"/>
        <end position="384"/>
    </location>
</feature>
<name>A0A7T7KW16_9ACTN</name>
<organism evidence="6 7">
    <name type="scientific">Streptomyces liliifuscus</name>
    <dbReference type="NCBI Taxonomy" id="2797636"/>
    <lineage>
        <taxon>Bacteria</taxon>
        <taxon>Bacillati</taxon>
        <taxon>Actinomycetota</taxon>
        <taxon>Actinomycetes</taxon>
        <taxon>Kitasatosporales</taxon>
        <taxon>Streptomycetaceae</taxon>
        <taxon>Streptomyces</taxon>
    </lineage>
</organism>
<dbReference type="RefSeq" id="WP_200395004.1">
    <property type="nucleotide sequence ID" value="NZ_CP066831.1"/>
</dbReference>
<proteinExistence type="inferred from homology"/>
<dbReference type="EMBL" id="CP066831">
    <property type="protein sequence ID" value="QQM39874.1"/>
    <property type="molecule type" value="Genomic_DNA"/>
</dbReference>
<evidence type="ECO:0000313" key="7">
    <source>
        <dbReference type="Proteomes" id="UP000595636"/>
    </source>
</evidence>
<reference evidence="6 7" key="1">
    <citation type="submission" date="2020-12" db="EMBL/GenBank/DDBJ databases">
        <title>A novel species.</title>
        <authorList>
            <person name="Li K."/>
        </authorList>
    </citation>
    <scope>NUCLEOTIDE SEQUENCE [LARGE SCALE GENOMIC DNA]</scope>
    <source>
        <strain evidence="6 7">ZYC-3</strain>
    </source>
</reference>
<sequence length="424" mass="44171">MRTTYAAQVTAGALAALLVLAGCSSKAKDSDNDGKENGTGAGEVKTGDGVSGKTITLGVLTDMTGVYATLGKSVTQAQQLYVKQLNADGGVCGYKVELTVRDHGYDPQKALAGYTELEPKVLGFTQFIGSPFVAAVKQRIDGQDKGLVLPQAWSATLLGSPYIRVIGSTYDIETINAVDFLMKEKGIKKGDKIGHVYFEGDYGESALVGSKHIAKEAGLTVVEQKIKPTDNDMTAQVAALKKAGVKAVVISAGPRQAASLVGVAAAGGFDVPIIGNNSAFAPQLLATQAGPALMKNYYVASPSLPIGADTPEAQKLVADYKKAYPKDALDNGVVAGWTAVYAFGEALKKACESKDLTREGVDKALLTINSLDTGFGIPQDFTDPNAPSSKQSVILQPDKTVTGGMKVVRDPEASDAAAEYTLAP</sequence>
<dbReference type="AlphaFoldDB" id="A0A7T7KW16"/>
<comment type="similarity">
    <text evidence="1">Belongs to the leucine-binding protein family.</text>
</comment>
<evidence type="ECO:0000256" key="3">
    <source>
        <dbReference type="SAM" id="MobiDB-lite"/>
    </source>
</evidence>
<evidence type="ECO:0000313" key="6">
    <source>
        <dbReference type="EMBL" id="QQM39874.1"/>
    </source>
</evidence>
<dbReference type="InterPro" id="IPR028081">
    <property type="entry name" value="Leu-bd"/>
</dbReference>
<dbReference type="PANTHER" id="PTHR47235:SF1">
    <property type="entry name" value="BLR6548 PROTEIN"/>
    <property type="match status" value="1"/>
</dbReference>
<keyword evidence="2 4" id="KW-0732">Signal</keyword>
<feature type="signal peptide" evidence="4">
    <location>
        <begin position="1"/>
        <end position="21"/>
    </location>
</feature>
<dbReference type="PROSITE" id="PS51257">
    <property type="entry name" value="PROKAR_LIPOPROTEIN"/>
    <property type="match status" value="1"/>
</dbReference>
<evidence type="ECO:0000256" key="4">
    <source>
        <dbReference type="SAM" id="SignalP"/>
    </source>
</evidence>
<evidence type="ECO:0000256" key="2">
    <source>
        <dbReference type="ARBA" id="ARBA00022729"/>
    </source>
</evidence>
<dbReference type="KEGG" id="slf:JEQ17_10605"/>
<evidence type="ECO:0000256" key="1">
    <source>
        <dbReference type="ARBA" id="ARBA00010062"/>
    </source>
</evidence>
<dbReference type="SUPFAM" id="SSF53822">
    <property type="entry name" value="Periplasmic binding protein-like I"/>
    <property type="match status" value="1"/>
</dbReference>
<dbReference type="Proteomes" id="UP000595636">
    <property type="component" value="Chromosome"/>
</dbReference>
<evidence type="ECO:0000259" key="5">
    <source>
        <dbReference type="Pfam" id="PF13458"/>
    </source>
</evidence>
<protein>
    <submittedName>
        <fullName evidence="6">ABC transporter substrate-binding protein</fullName>
    </submittedName>
</protein>
<feature type="chain" id="PRO_5038853919" evidence="4">
    <location>
        <begin position="22"/>
        <end position="424"/>
    </location>
</feature>
<feature type="region of interest" description="Disordered" evidence="3">
    <location>
        <begin position="26"/>
        <end position="45"/>
    </location>
</feature>
<dbReference type="PANTHER" id="PTHR47235">
    <property type="entry name" value="BLR6548 PROTEIN"/>
    <property type="match status" value="1"/>
</dbReference>
<keyword evidence="7" id="KW-1185">Reference proteome</keyword>
<dbReference type="Pfam" id="PF13458">
    <property type="entry name" value="Peripla_BP_6"/>
    <property type="match status" value="1"/>
</dbReference>
<dbReference type="InterPro" id="IPR028082">
    <property type="entry name" value="Peripla_BP_I"/>
</dbReference>
<dbReference type="CDD" id="cd06343">
    <property type="entry name" value="PBP1_ABC_ligand_binding-like"/>
    <property type="match status" value="1"/>
</dbReference>